<dbReference type="PANTHER" id="PTHR21661">
    <property type="entry name" value="EPOXIDE HYDROLASE 1-RELATED"/>
    <property type="match status" value="1"/>
</dbReference>
<keyword evidence="9" id="KW-1185">Reference proteome</keyword>
<dbReference type="SUPFAM" id="SSF53474">
    <property type="entry name" value="alpha/beta-Hydrolases"/>
    <property type="match status" value="1"/>
</dbReference>
<accession>A0A979FVL2</accession>
<dbReference type="InterPro" id="IPR010497">
    <property type="entry name" value="Epoxide_hydro_N"/>
</dbReference>
<comment type="similarity">
    <text evidence="3 6">Belongs to the peptidase S33 family.</text>
</comment>
<dbReference type="RefSeq" id="XP_047741289.1">
    <property type="nucleotide sequence ID" value="XM_047885333.1"/>
</dbReference>
<evidence type="ECO:0000256" key="1">
    <source>
        <dbReference type="ARBA" id="ARBA00000221"/>
    </source>
</evidence>
<evidence type="ECO:0000256" key="2">
    <source>
        <dbReference type="ARBA" id="ARBA00004111"/>
    </source>
</evidence>
<dbReference type="OrthoDB" id="7130006at2759"/>
<dbReference type="Pfam" id="PF06441">
    <property type="entry name" value="EHN"/>
    <property type="match status" value="1"/>
</dbReference>
<dbReference type="GeneID" id="108672100"/>
<protein>
    <recommendedName>
        <fullName evidence="6">Epoxide hydrolase</fullName>
        <ecNumber evidence="6">3.3.2.9</ecNumber>
    </recommendedName>
</protein>
<comment type="catalytic activity">
    <reaction evidence="6">
        <text>cis-stilbene oxide + H2O = (1R,2R)-hydrobenzoin</text>
        <dbReference type="Rhea" id="RHEA:23900"/>
        <dbReference type="ChEBI" id="CHEBI:15377"/>
        <dbReference type="ChEBI" id="CHEBI:50004"/>
        <dbReference type="ChEBI" id="CHEBI:50014"/>
        <dbReference type="EC" id="3.3.2.9"/>
    </reaction>
</comment>
<reference evidence="10" key="1">
    <citation type="submission" date="2025-08" db="UniProtKB">
        <authorList>
            <consortium name="RefSeq"/>
        </authorList>
    </citation>
    <scope>IDENTIFICATION</scope>
    <source>
        <tissue evidence="10">Whole organism</tissue>
    </source>
</reference>
<evidence type="ECO:0000313" key="10">
    <source>
        <dbReference type="RefSeq" id="XP_047741289.1"/>
    </source>
</evidence>
<dbReference type="GO" id="GO:0033961">
    <property type="term" value="F:cis-stilbene-oxide hydrolase activity"/>
    <property type="evidence" value="ECO:0007669"/>
    <property type="project" value="UniProtKB-UniRule"/>
</dbReference>
<keyword evidence="6" id="KW-0256">Endoplasmic reticulum</keyword>
<gene>
    <name evidence="10" type="primary">LOC108672100</name>
</gene>
<dbReference type="PRINTS" id="PR00412">
    <property type="entry name" value="EPOXHYDRLASE"/>
</dbReference>
<dbReference type="PANTHER" id="PTHR21661:SF35">
    <property type="entry name" value="EPOXIDE HYDROLASE"/>
    <property type="match status" value="1"/>
</dbReference>
<keyword evidence="5 6" id="KW-0378">Hydrolase</keyword>
<dbReference type="GO" id="GO:0097176">
    <property type="term" value="P:epoxide metabolic process"/>
    <property type="evidence" value="ECO:0007669"/>
    <property type="project" value="TreeGrafter"/>
</dbReference>
<dbReference type="EC" id="3.3.2.9" evidence="6"/>
<proteinExistence type="inferred from homology"/>
<evidence type="ECO:0000256" key="5">
    <source>
        <dbReference type="ARBA" id="ARBA00022801"/>
    </source>
</evidence>
<dbReference type="PIRSF" id="PIRSF001112">
    <property type="entry name" value="Epoxide_hydrolase"/>
    <property type="match status" value="1"/>
</dbReference>
<evidence type="ECO:0000256" key="4">
    <source>
        <dbReference type="ARBA" id="ARBA00022797"/>
    </source>
</evidence>
<evidence type="ECO:0000259" key="8">
    <source>
        <dbReference type="Pfam" id="PF06441"/>
    </source>
</evidence>
<feature type="active site" description="Nucleophile" evidence="7">
    <location>
        <position position="225"/>
    </location>
</feature>
<dbReference type="GO" id="GO:0005789">
    <property type="term" value="C:endoplasmic reticulum membrane"/>
    <property type="evidence" value="ECO:0007669"/>
    <property type="project" value="UniProtKB-SubCell"/>
</dbReference>
<feature type="active site" description="Proton donor" evidence="7">
    <location>
        <position position="375"/>
    </location>
</feature>
<dbReference type="InterPro" id="IPR016292">
    <property type="entry name" value="Epoxide_hydrolase"/>
</dbReference>
<keyword evidence="4 6" id="KW-0058">Aromatic hydrocarbons catabolism</keyword>
<feature type="active site" description="Proton acceptor" evidence="7">
    <location>
        <position position="432"/>
    </location>
</feature>
<comment type="catalytic activity">
    <reaction evidence="1 6">
        <text>1-(4-methoxyphenyl)-N-methyl-N-[(3-methyloxetan-3-yl)methyl]methanamine + H2O = 2-{[(4-methoxybenzyl)(methyl)amino]methyl}-2-methylpropane-1,3-diol</text>
        <dbReference type="Rhea" id="RHEA:55764"/>
        <dbReference type="ChEBI" id="CHEBI:15377"/>
        <dbReference type="ChEBI" id="CHEBI:139161"/>
        <dbReference type="ChEBI" id="CHEBI:139164"/>
        <dbReference type="EC" id="3.3.2.9"/>
    </reaction>
</comment>
<keyword evidence="6" id="KW-0472">Membrane</keyword>
<name>A0A979FVL2_HYAAZ</name>
<dbReference type="Proteomes" id="UP000694843">
    <property type="component" value="Unplaced"/>
</dbReference>
<organism evidence="9 10">
    <name type="scientific">Hyalella azteca</name>
    <name type="common">Amphipod</name>
    <dbReference type="NCBI Taxonomy" id="294128"/>
    <lineage>
        <taxon>Eukaryota</taxon>
        <taxon>Metazoa</taxon>
        <taxon>Ecdysozoa</taxon>
        <taxon>Arthropoda</taxon>
        <taxon>Crustacea</taxon>
        <taxon>Multicrustacea</taxon>
        <taxon>Malacostraca</taxon>
        <taxon>Eumalacostraca</taxon>
        <taxon>Peracarida</taxon>
        <taxon>Amphipoda</taxon>
        <taxon>Senticaudata</taxon>
        <taxon>Talitrida</taxon>
        <taxon>Talitroidea</taxon>
        <taxon>Hyalellidae</taxon>
        <taxon>Hyalella</taxon>
    </lineage>
</organism>
<dbReference type="AlphaFoldDB" id="A0A979FVL2"/>
<dbReference type="InterPro" id="IPR029058">
    <property type="entry name" value="AB_hydrolase_fold"/>
</dbReference>
<feature type="domain" description="Epoxide hydrolase N-terminal" evidence="8">
    <location>
        <begin position="50"/>
        <end position="159"/>
    </location>
</feature>
<comment type="subcellular location">
    <subcellularLocation>
        <location evidence="6">Endoplasmic reticulum membrane</location>
    </subcellularLocation>
    <subcellularLocation>
        <location evidence="2">Microsome membrane</location>
        <topology evidence="2">Single-pass membrane protein</topology>
    </subcellularLocation>
</comment>
<evidence type="ECO:0000313" key="9">
    <source>
        <dbReference type="Proteomes" id="UP000694843"/>
    </source>
</evidence>
<evidence type="ECO:0000256" key="3">
    <source>
        <dbReference type="ARBA" id="ARBA00010088"/>
    </source>
</evidence>
<dbReference type="InterPro" id="IPR000639">
    <property type="entry name" value="Epox_hydrolase-like"/>
</dbReference>
<evidence type="ECO:0000256" key="6">
    <source>
        <dbReference type="PIRNR" id="PIRNR001112"/>
    </source>
</evidence>
<dbReference type="Gene3D" id="3.40.50.1820">
    <property type="entry name" value="alpha/beta hydrolase"/>
    <property type="match status" value="1"/>
</dbReference>
<sequence>MGILGRISVIFIAVLAWYIAVRLNSTPPLPYIDPDPWWGLGEPKKSDSKIRPFKIDIPAKDVEDLQARLAQAPRLAPSLEGVNFTYGMDSTTMAVILKYWRDSYDWKKRETKLNAYPHFKTRIEGLDIHFMRASPPAGSGKTVRPLLLLHGWPGSFVEFMGILPLLTTPRADSEVVFDVICPSLPGYGFSEAAAKPGMNTLAMAQIMTKLMKRIGFEKFYVQGGDWGSGIAHDIATAFPDTLYGIHVNMVMAMTLGAQAKLMLGAFLPSGTVMDPKLEEKWYPLLTFYGITLREMGYAHLHATKPDTVGVALNSSPQGLAAYILEKFSTWTDMKYLNQKNGGLLDPDFPISLDAMLDNICVYWFTGSITSSMRLYSEFFGASSPAITMFNIPTTVPAGLAGFGNDLAVIPENLAAHKFHNIITYTNPEIGGHFAAMEVPKILADDIFIYVNIVERQMKEEQLQKTKKS</sequence>
<evidence type="ECO:0000256" key="7">
    <source>
        <dbReference type="PIRSR" id="PIRSR001112-1"/>
    </source>
</evidence>